<keyword evidence="3" id="KW-0677">Repeat</keyword>
<dbReference type="PROSITE" id="PS50837">
    <property type="entry name" value="NACHT"/>
    <property type="match status" value="1"/>
</dbReference>
<protein>
    <submittedName>
        <fullName evidence="9">NACHT, LRR and PYD domains-containing protein 13</fullName>
    </submittedName>
</protein>
<dbReference type="InterPro" id="IPR001611">
    <property type="entry name" value="Leu-rich_rpt"/>
</dbReference>
<comment type="similarity">
    <text evidence="1">Belongs to the NLRP family.</text>
</comment>
<dbReference type="RefSeq" id="XP_008578093.1">
    <property type="nucleotide sequence ID" value="XM_008579871.1"/>
</dbReference>
<keyword evidence="8" id="KW-1185">Reference proteome</keyword>
<dbReference type="InterPro" id="IPR032675">
    <property type="entry name" value="LRR_dom_sf"/>
</dbReference>
<evidence type="ECO:0000256" key="2">
    <source>
        <dbReference type="ARBA" id="ARBA00022614"/>
    </source>
</evidence>
<dbReference type="SMART" id="SM00368">
    <property type="entry name" value="LRR_RI"/>
    <property type="match status" value="6"/>
</dbReference>
<dbReference type="SMART" id="SM01289">
    <property type="entry name" value="PYRIN"/>
    <property type="match status" value="1"/>
</dbReference>
<dbReference type="Proteomes" id="UP000694923">
    <property type="component" value="Unplaced"/>
</dbReference>
<organism evidence="8 9">
    <name type="scientific">Galeopterus variegatus</name>
    <name type="common">Malayan flying lemur</name>
    <name type="synonym">Cynocephalus variegatus</name>
    <dbReference type="NCBI Taxonomy" id="482537"/>
    <lineage>
        <taxon>Eukaryota</taxon>
        <taxon>Metazoa</taxon>
        <taxon>Chordata</taxon>
        <taxon>Craniata</taxon>
        <taxon>Vertebrata</taxon>
        <taxon>Euteleostomi</taxon>
        <taxon>Mammalia</taxon>
        <taxon>Eutheria</taxon>
        <taxon>Euarchontoglires</taxon>
        <taxon>Dermoptera</taxon>
        <taxon>Cynocephalidae</taxon>
        <taxon>Galeopterus</taxon>
    </lineage>
</organism>
<dbReference type="PANTHER" id="PTHR45690">
    <property type="entry name" value="NACHT, LRR AND PYD DOMAINS-CONTAINING PROTEIN 12"/>
    <property type="match status" value="1"/>
</dbReference>
<feature type="domain" description="Pyrin" evidence="6">
    <location>
        <begin position="1"/>
        <end position="101"/>
    </location>
</feature>
<keyword evidence="4" id="KW-0547">Nucleotide-binding</keyword>
<sequence>MSSSATASVHNCTNDQLLSYLEALDEYQLEEFKLCLQSQQLLLANFRPIPWANLKAADPLNLFFLLNEHFSEWQAWEVALSIFKNMNLTSLCEKVKAEMRVNMQTQGIQVPNQEELEFPEEETGHRKKYRERMRAKILAIWDNIPWPEDHIYLRNTTEQEHEELKNILDPNGTGAQAQTIVLEGRAGVGKTTLAMKAMLHWADGLLFQHRFSYVFYLSCHKMKDMEEVTFADLLSCDWPDFQAPIEEFMSQPERLLFIVDGFEEMTMPELHPYNLDDNLPCADWYQKLPVTKILLSLLKKELVPLATLVITTRTFNLKDLQNLLVNPCFVEITGFEGDNQEEYFVRHFGDPKKAKKILRQIRKNETVFNSFCAPMLCWAVCSCLKQQKARHCDLQPITQTTTSLYAYFFSTLFSTAEVRLAEQSWPGQWRVLCALAAEGMWSMTFSFRKEDTRYRCLEARFIDSLFRFNILRKVSDCEDCITFTHSSFQEFFAAMFYVLEETEGSLDGSTKLKEMKILLSAVFVDRNFYWTPLVLFFFGLLKKDLARELENTLHCKLSPRIMEELLEWGEELDKPETVSMQFDVLQFFRCLHETQEEDFVRKMLGHIFEADLDILGNIELRVSSFCLMHCQRLNKLRLSVSSTILQRELTSDVETLELWFCQLGALSCKHLSDALLQNKGLTHLNLSKNHLGDEGVKFLCEALCRPDCSLQNLDLSDCSFTTVGCQELAKALEHNHNVQILDIGRNDLQDDGIKQLCEALKHPSCVLNTLGLEKCNLTPACCQHLSSVLSSSKNLVNLNLIGNDLTPDGAKTLCKALRKLTCKLRKLG</sequence>
<dbReference type="InterPro" id="IPR011029">
    <property type="entry name" value="DEATH-like_dom_sf"/>
</dbReference>
<dbReference type="PROSITE" id="PS50824">
    <property type="entry name" value="DAPIN"/>
    <property type="match status" value="1"/>
</dbReference>
<dbReference type="SUPFAM" id="SSF47986">
    <property type="entry name" value="DEATH domain"/>
    <property type="match status" value="1"/>
</dbReference>
<evidence type="ECO:0000256" key="5">
    <source>
        <dbReference type="ARBA" id="ARBA00022840"/>
    </source>
</evidence>
<dbReference type="Pfam" id="PF13516">
    <property type="entry name" value="LRR_6"/>
    <property type="match status" value="4"/>
</dbReference>
<evidence type="ECO:0000256" key="3">
    <source>
        <dbReference type="ARBA" id="ARBA00022737"/>
    </source>
</evidence>
<evidence type="ECO:0000256" key="4">
    <source>
        <dbReference type="ARBA" id="ARBA00022741"/>
    </source>
</evidence>
<proteinExistence type="inferred from homology"/>
<evidence type="ECO:0000313" key="9">
    <source>
        <dbReference type="RefSeq" id="XP_008578093.1"/>
    </source>
</evidence>
<evidence type="ECO:0000256" key="1">
    <source>
        <dbReference type="ARBA" id="ARBA00008665"/>
    </source>
</evidence>
<dbReference type="PANTHER" id="PTHR45690:SF16">
    <property type="entry name" value="NACHT, LRR AND PYD DOMAINS-CONTAINING PROTEIN 13"/>
    <property type="match status" value="1"/>
</dbReference>
<dbReference type="Gene3D" id="3.80.10.10">
    <property type="entry name" value="Ribonuclease Inhibitor"/>
    <property type="match status" value="1"/>
</dbReference>
<dbReference type="Gene3D" id="1.10.533.10">
    <property type="entry name" value="Death Domain, Fas"/>
    <property type="match status" value="1"/>
</dbReference>
<feature type="domain" description="NACHT" evidence="7">
    <location>
        <begin position="178"/>
        <end position="314"/>
    </location>
</feature>
<accession>A0ABM0RBV2</accession>
<dbReference type="InterPro" id="IPR041075">
    <property type="entry name" value="NOD1/2_WH"/>
</dbReference>
<dbReference type="Pfam" id="PF02758">
    <property type="entry name" value="PYRIN"/>
    <property type="match status" value="1"/>
</dbReference>
<dbReference type="InterPro" id="IPR027417">
    <property type="entry name" value="P-loop_NTPase"/>
</dbReference>
<dbReference type="InterPro" id="IPR007111">
    <property type="entry name" value="NACHT_NTPase"/>
</dbReference>
<dbReference type="Gene3D" id="3.40.50.300">
    <property type="entry name" value="P-loop containing nucleotide triphosphate hydrolases"/>
    <property type="match status" value="1"/>
</dbReference>
<dbReference type="Pfam" id="PF17776">
    <property type="entry name" value="NLRC4_HD2"/>
    <property type="match status" value="1"/>
</dbReference>
<dbReference type="InterPro" id="IPR041267">
    <property type="entry name" value="NLRP_HD2"/>
</dbReference>
<keyword evidence="5" id="KW-0067">ATP-binding</keyword>
<dbReference type="GeneID" id="103596276"/>
<dbReference type="SUPFAM" id="SSF52047">
    <property type="entry name" value="RNI-like"/>
    <property type="match status" value="1"/>
</dbReference>
<dbReference type="CDD" id="cd08320">
    <property type="entry name" value="Pyrin_NALPs"/>
    <property type="match status" value="1"/>
</dbReference>
<evidence type="ECO:0000259" key="7">
    <source>
        <dbReference type="PROSITE" id="PS50837"/>
    </source>
</evidence>
<dbReference type="InterPro" id="IPR004020">
    <property type="entry name" value="DAPIN"/>
</dbReference>
<evidence type="ECO:0000313" key="8">
    <source>
        <dbReference type="Proteomes" id="UP000694923"/>
    </source>
</evidence>
<keyword evidence="2" id="KW-0433">Leucine-rich repeat</keyword>
<dbReference type="InterPro" id="IPR050637">
    <property type="entry name" value="NLRP_innate_immun_reg"/>
</dbReference>
<dbReference type="Pfam" id="PF05729">
    <property type="entry name" value="NACHT"/>
    <property type="match status" value="1"/>
</dbReference>
<dbReference type="Pfam" id="PF17779">
    <property type="entry name" value="WHD_NOD2"/>
    <property type="match status" value="1"/>
</dbReference>
<evidence type="ECO:0000259" key="6">
    <source>
        <dbReference type="PROSITE" id="PS50824"/>
    </source>
</evidence>
<reference evidence="9" key="1">
    <citation type="submission" date="2025-08" db="UniProtKB">
        <authorList>
            <consortium name="RefSeq"/>
        </authorList>
    </citation>
    <scope>IDENTIFICATION</scope>
</reference>
<gene>
    <name evidence="9" type="primary">NLRP13</name>
</gene>
<dbReference type="SUPFAM" id="SSF52540">
    <property type="entry name" value="P-loop containing nucleoside triphosphate hydrolases"/>
    <property type="match status" value="1"/>
</dbReference>
<name>A0ABM0RBV2_GALVR</name>